<dbReference type="InterPro" id="IPR029510">
    <property type="entry name" value="Ald_DH_CS_GLU"/>
</dbReference>
<dbReference type="GO" id="GO:0004777">
    <property type="term" value="F:succinate-semialdehyde dehydrogenase (NAD+) activity"/>
    <property type="evidence" value="ECO:0007669"/>
    <property type="project" value="TreeGrafter"/>
</dbReference>
<organism evidence="17 18">
    <name type="scientific">Malassezia vespertilionis</name>
    <dbReference type="NCBI Taxonomy" id="2020962"/>
    <lineage>
        <taxon>Eukaryota</taxon>
        <taxon>Fungi</taxon>
        <taxon>Dikarya</taxon>
        <taxon>Basidiomycota</taxon>
        <taxon>Ustilaginomycotina</taxon>
        <taxon>Malasseziomycetes</taxon>
        <taxon>Malasseziales</taxon>
        <taxon>Malasseziaceae</taxon>
        <taxon>Malassezia</taxon>
    </lineage>
</organism>
<dbReference type="CDD" id="cd07103">
    <property type="entry name" value="ALDH_F5_SSADH_GabD"/>
    <property type="match status" value="1"/>
</dbReference>
<feature type="domain" description="PA" evidence="15">
    <location>
        <begin position="91"/>
        <end position="162"/>
    </location>
</feature>
<dbReference type="GO" id="GO:0009450">
    <property type="term" value="P:gamma-aminobutyric acid catabolic process"/>
    <property type="evidence" value="ECO:0007669"/>
    <property type="project" value="TreeGrafter"/>
</dbReference>
<comment type="subcellular location">
    <subcellularLocation>
        <location evidence="1">Membrane</location>
    </subcellularLocation>
</comment>
<dbReference type="GO" id="GO:0016020">
    <property type="term" value="C:membrane"/>
    <property type="evidence" value="ECO:0007669"/>
    <property type="project" value="UniProtKB-SubCell"/>
</dbReference>
<evidence type="ECO:0000259" key="16">
    <source>
        <dbReference type="Pfam" id="PF17123"/>
    </source>
</evidence>
<gene>
    <name evidence="17" type="primary">UGA2</name>
    <name evidence="17" type="ORF">MVES_000690</name>
</gene>
<evidence type="ECO:0000256" key="10">
    <source>
        <dbReference type="ARBA" id="ARBA00067047"/>
    </source>
</evidence>
<dbReference type="FunFam" id="3.40.309.10:FF:000004">
    <property type="entry name" value="Succinate-semialdehyde dehydrogenase I"/>
    <property type="match status" value="1"/>
</dbReference>
<dbReference type="Pfam" id="PF02225">
    <property type="entry name" value="PA"/>
    <property type="match status" value="1"/>
</dbReference>
<keyword evidence="7" id="KW-0472">Membrane</keyword>
<reference evidence="17 18" key="1">
    <citation type="submission" date="2017-10" db="EMBL/GenBank/DDBJ databases">
        <title>A novel species of cold-tolerant Malassezia isolated from bats.</title>
        <authorList>
            <person name="Lorch J.M."/>
            <person name="Palmer J.M."/>
            <person name="Vanderwolf K.J."/>
            <person name="Schmidt K.Z."/>
            <person name="Verant M.L."/>
            <person name="Weller T.J."/>
            <person name="Blehert D.S."/>
        </authorList>
    </citation>
    <scope>NUCLEOTIDE SEQUENCE [LARGE SCALE GENOMIC DNA]</scope>
    <source>
        <strain evidence="17 18">NWHC:44797-103</strain>
    </source>
</reference>
<dbReference type="InterPro" id="IPR016163">
    <property type="entry name" value="Ald_DH_C"/>
</dbReference>
<dbReference type="Pfam" id="PF00171">
    <property type="entry name" value="Aldedh"/>
    <property type="match status" value="1"/>
</dbReference>
<dbReference type="EC" id="1.2.1.16" evidence="10"/>
<evidence type="ECO:0000256" key="6">
    <source>
        <dbReference type="ARBA" id="ARBA00023002"/>
    </source>
</evidence>
<dbReference type="EMBL" id="KZ454987">
    <property type="protein sequence ID" value="PKI85513.1"/>
    <property type="molecule type" value="Genomic_DNA"/>
</dbReference>
<feature type="active site" evidence="11">
    <location>
        <position position="730"/>
    </location>
</feature>
<dbReference type="InterPro" id="IPR001841">
    <property type="entry name" value="Znf_RING"/>
</dbReference>
<evidence type="ECO:0000256" key="8">
    <source>
        <dbReference type="ARBA" id="ARBA00050387"/>
    </source>
</evidence>
<evidence type="ECO:0000256" key="9">
    <source>
        <dbReference type="ARBA" id="ARBA00052698"/>
    </source>
</evidence>
<dbReference type="SUPFAM" id="SSF53720">
    <property type="entry name" value="ALDH-like"/>
    <property type="match status" value="1"/>
</dbReference>
<comment type="pathway">
    <text evidence="2">Amino-acid degradation; 4-aminobutanoate degradation.</text>
</comment>
<dbReference type="Pfam" id="PF17123">
    <property type="entry name" value="zf-RING_11"/>
    <property type="match status" value="1"/>
</dbReference>
<keyword evidence="5" id="KW-1133">Transmembrane helix</keyword>
<evidence type="ECO:0000256" key="12">
    <source>
        <dbReference type="RuleBase" id="RU003345"/>
    </source>
</evidence>
<dbReference type="Gene3D" id="3.40.309.10">
    <property type="entry name" value="Aldehyde Dehydrogenase, Chain A, domain 2"/>
    <property type="match status" value="1"/>
</dbReference>
<keyword evidence="18" id="KW-1185">Reference proteome</keyword>
<dbReference type="GO" id="GO:0005737">
    <property type="term" value="C:cytoplasm"/>
    <property type="evidence" value="ECO:0007669"/>
    <property type="project" value="TreeGrafter"/>
</dbReference>
<dbReference type="OrthoDB" id="310895at2759"/>
<evidence type="ECO:0000259" key="14">
    <source>
        <dbReference type="Pfam" id="PF00171"/>
    </source>
</evidence>
<dbReference type="InterPro" id="IPR046450">
    <property type="entry name" value="PA_dom_sf"/>
</dbReference>
<evidence type="ECO:0000259" key="15">
    <source>
        <dbReference type="Pfam" id="PF02225"/>
    </source>
</evidence>
<comment type="catalytic activity">
    <reaction evidence="9">
        <text>succinate semialdehyde + NAD(+) + H2O = succinate + NADH + 2 H(+)</text>
        <dbReference type="Rhea" id="RHEA:13217"/>
        <dbReference type="ChEBI" id="CHEBI:15377"/>
        <dbReference type="ChEBI" id="CHEBI:15378"/>
        <dbReference type="ChEBI" id="CHEBI:30031"/>
        <dbReference type="ChEBI" id="CHEBI:57540"/>
        <dbReference type="ChEBI" id="CHEBI:57706"/>
        <dbReference type="ChEBI" id="CHEBI:57945"/>
        <dbReference type="EC" id="1.2.1.16"/>
    </reaction>
</comment>
<dbReference type="SUPFAM" id="SSF57850">
    <property type="entry name" value="RING/U-box"/>
    <property type="match status" value="1"/>
</dbReference>
<sequence length="957" mass="104541">MRIGCSFPAVEHDLKASYDAVVHDSEAVYSAGNVHTTEAERPGPNTSTPRTQWPGNKVVVANVDTSYLTRPAEFGTDVTDESGLWGTLVPVQDIVHEQEDENYGCPSDDDLDSVRAAPPENWIALVERGECTFAAKVRKAQQHGAIGVVVGDTLGSVEEDSRIQMLMNFDPSTWDDDWMGTETRPITMFPDGDASDITIPSCFVIRSSYLELLELVKEAKDKGEDLEVGLFLDSSLPDLTVWDLGMLLLFLPSVVTVFLVIQNQVRLWIKQYRERAPVAAVKRLPCYVWHTGDAWERITSPTEDATKMQLGVGLGRLQIARVLDTMWRKVVALYPFRTPENAIDDSTEQSLCLRSDAVDCGASTGDHSPISFMRDPTRLYALDECPICLSEFVDGDVIRVLPCGHTFHQEEVYTSALPYVQTRCDPVDRGNVKQVRAGSFVLCHSLHYTMSSTGTDRTNMPKGIIKSGKQDLKLKNPELLRSKSYVNGEWVDAASGKTLTVLNKATLQEIGQVPNQDAEDTKRAIDAASDAFPAWSKTTAKQRHDLLYALFHELQANLEDLARIIVAENGKTFGDAQGELTYGNSFIEWFAEEAVRAYGYTVSSPIPNVRNIITREPIGVAGLITPWNFPSGMVTRKLGAALAAGCTAVVKTSHEAPLSALALAYIVEKVGFPKGVVNVIVSARGENEEAMGREMCENPKVQKISFTGSTRVGKILMRLCAGTLKKLSMELGGNAPFIVFEDADVDAAVEGALACKFRGSGQTCISANRIYVHEAVHDQFAKKMAEKVKTFNVGNGMDKDVNVGPMVHEGGRDKVNEQVKQMVEAGSEVLVGGRVGEGLFFEPTVVTAASGKHMPTDDEETFGPLAVVYRFKSEEEVLKLANGVDVGLAGYFYSRDNARCFRVAEALQVGMVGINTGSISQTSIPFGGVHESGFGREGGPTGILEYLTEKAMVFGRI</sequence>
<evidence type="ECO:0000256" key="5">
    <source>
        <dbReference type="ARBA" id="ARBA00022989"/>
    </source>
</evidence>
<evidence type="ECO:0000256" key="2">
    <source>
        <dbReference type="ARBA" id="ARBA00005176"/>
    </source>
</evidence>
<dbReference type="PANTHER" id="PTHR43353:SF5">
    <property type="entry name" value="SUCCINATE-SEMIALDEHYDE DEHYDROGENASE, MITOCHONDRIAL"/>
    <property type="match status" value="1"/>
</dbReference>
<dbReference type="Gene3D" id="3.40.605.10">
    <property type="entry name" value="Aldehyde Dehydrogenase, Chain A, domain 1"/>
    <property type="match status" value="1"/>
</dbReference>
<dbReference type="Gene3D" id="3.30.40.10">
    <property type="entry name" value="Zinc/RING finger domain, C3HC4 (zinc finger)"/>
    <property type="match status" value="1"/>
</dbReference>
<dbReference type="PANTHER" id="PTHR43353">
    <property type="entry name" value="SUCCINATE-SEMIALDEHYDE DEHYDROGENASE, MITOCHONDRIAL"/>
    <property type="match status" value="1"/>
</dbReference>
<comment type="similarity">
    <text evidence="3 12">Belongs to the aldehyde dehydrogenase family.</text>
</comment>
<feature type="domain" description="RING-type" evidence="16">
    <location>
        <begin position="384"/>
        <end position="409"/>
    </location>
</feature>
<dbReference type="InterPro" id="IPR016161">
    <property type="entry name" value="Ald_DH/histidinol_DH"/>
</dbReference>
<dbReference type="FunFam" id="3.40.605.10:FF:000005">
    <property type="entry name" value="Succinate-semialdehyde dehydrogenase I"/>
    <property type="match status" value="1"/>
</dbReference>
<keyword evidence="4" id="KW-0812">Transmembrane</keyword>
<evidence type="ECO:0000256" key="11">
    <source>
        <dbReference type="PROSITE-ProRule" id="PRU10007"/>
    </source>
</evidence>
<dbReference type="Proteomes" id="UP000232875">
    <property type="component" value="Unassembled WGS sequence"/>
</dbReference>
<comment type="catalytic activity">
    <reaction evidence="8">
        <text>succinate semialdehyde + NADP(+) + H2O = succinate + NADPH + 2 H(+)</text>
        <dbReference type="Rhea" id="RHEA:13213"/>
        <dbReference type="ChEBI" id="CHEBI:15377"/>
        <dbReference type="ChEBI" id="CHEBI:15378"/>
        <dbReference type="ChEBI" id="CHEBI:30031"/>
        <dbReference type="ChEBI" id="CHEBI:57706"/>
        <dbReference type="ChEBI" id="CHEBI:57783"/>
        <dbReference type="ChEBI" id="CHEBI:58349"/>
        <dbReference type="EC" id="1.2.1.16"/>
    </reaction>
</comment>
<dbReference type="SUPFAM" id="SSF52025">
    <property type="entry name" value="PA domain"/>
    <property type="match status" value="1"/>
</dbReference>
<feature type="domain" description="Aldehyde dehydrogenase" evidence="14">
    <location>
        <begin position="490"/>
        <end position="951"/>
    </location>
</feature>
<evidence type="ECO:0000256" key="4">
    <source>
        <dbReference type="ARBA" id="ARBA00022692"/>
    </source>
</evidence>
<name>A0A2N1JG39_9BASI</name>
<dbReference type="InterPro" id="IPR016162">
    <property type="entry name" value="Ald_DH_N"/>
</dbReference>
<dbReference type="InterPro" id="IPR013083">
    <property type="entry name" value="Znf_RING/FYVE/PHD"/>
</dbReference>
<protein>
    <recommendedName>
        <fullName evidence="10">succinate-semialdehyde dehydrogenase [NAD(P)(+)]</fullName>
        <ecNumber evidence="10">1.2.1.16</ecNumber>
    </recommendedName>
</protein>
<dbReference type="PROSITE" id="PS00687">
    <property type="entry name" value="ALDEHYDE_DEHYDR_GLU"/>
    <property type="match status" value="1"/>
</dbReference>
<evidence type="ECO:0000256" key="3">
    <source>
        <dbReference type="ARBA" id="ARBA00009986"/>
    </source>
</evidence>
<proteinExistence type="inferred from homology"/>
<accession>A0A2N1JG39</accession>
<dbReference type="AlphaFoldDB" id="A0A2N1JG39"/>
<evidence type="ECO:0000256" key="13">
    <source>
        <dbReference type="SAM" id="MobiDB-lite"/>
    </source>
</evidence>
<evidence type="ECO:0000313" key="17">
    <source>
        <dbReference type="EMBL" id="PKI85513.1"/>
    </source>
</evidence>
<dbReference type="STRING" id="2020962.A0A2N1JG39"/>
<evidence type="ECO:0000256" key="1">
    <source>
        <dbReference type="ARBA" id="ARBA00004370"/>
    </source>
</evidence>
<dbReference type="InterPro" id="IPR050740">
    <property type="entry name" value="Aldehyde_DH_Superfamily"/>
</dbReference>
<evidence type="ECO:0000313" key="18">
    <source>
        <dbReference type="Proteomes" id="UP000232875"/>
    </source>
</evidence>
<dbReference type="Gene3D" id="3.50.30.30">
    <property type="match status" value="1"/>
</dbReference>
<feature type="region of interest" description="Disordered" evidence="13">
    <location>
        <begin position="33"/>
        <end position="53"/>
    </location>
</feature>
<evidence type="ECO:0000256" key="7">
    <source>
        <dbReference type="ARBA" id="ARBA00023136"/>
    </source>
</evidence>
<dbReference type="InterPro" id="IPR015590">
    <property type="entry name" value="Aldehyde_DH_dom"/>
</dbReference>
<keyword evidence="6 12" id="KW-0560">Oxidoreductase</keyword>
<feature type="compositionally biased region" description="Polar residues" evidence="13">
    <location>
        <begin position="44"/>
        <end position="53"/>
    </location>
</feature>
<dbReference type="InterPro" id="IPR003137">
    <property type="entry name" value="PA_domain"/>
</dbReference>